<name>A0A4R4FHA0_9FIRM</name>
<dbReference type="Proteomes" id="UP000295710">
    <property type="component" value="Unassembled WGS sequence"/>
</dbReference>
<comment type="caution">
    <text evidence="3">The sequence shown here is derived from an EMBL/GenBank/DDBJ whole genome shotgun (WGS) entry which is preliminary data.</text>
</comment>
<dbReference type="EMBL" id="SMMX01000005">
    <property type="protein sequence ID" value="TDA22176.1"/>
    <property type="molecule type" value="Genomic_DNA"/>
</dbReference>
<evidence type="ECO:0000313" key="4">
    <source>
        <dbReference type="Proteomes" id="UP000295710"/>
    </source>
</evidence>
<reference evidence="3 4" key="1">
    <citation type="journal article" date="2016" name="Nat. Microbiol.">
        <title>The Mouse Intestinal Bacterial Collection (miBC) provides host-specific insight into cultured diversity and functional potential of the gut microbiota.</title>
        <authorList>
            <person name="Lagkouvardos I."/>
            <person name="Pukall R."/>
            <person name="Abt B."/>
            <person name="Foesel B.U."/>
            <person name="Meier-Kolthoff J.P."/>
            <person name="Kumar N."/>
            <person name="Bresciani A."/>
            <person name="Martinez I."/>
            <person name="Just S."/>
            <person name="Ziegler C."/>
            <person name="Brugiroux S."/>
            <person name="Garzetti D."/>
            <person name="Wenning M."/>
            <person name="Bui T.P."/>
            <person name="Wang J."/>
            <person name="Hugenholtz F."/>
            <person name="Plugge C.M."/>
            <person name="Peterson D.A."/>
            <person name="Hornef M.W."/>
            <person name="Baines J.F."/>
            <person name="Smidt H."/>
            <person name="Walter J."/>
            <person name="Kristiansen K."/>
            <person name="Nielsen H.B."/>
            <person name="Haller D."/>
            <person name="Overmann J."/>
            <person name="Stecher B."/>
            <person name="Clavel T."/>
        </authorList>
    </citation>
    <scope>NUCLEOTIDE SEQUENCE [LARGE SCALE GENOMIC DNA]</scope>
    <source>
        <strain evidence="3 4">DSM 28560</strain>
    </source>
</reference>
<feature type="region of interest" description="Disordered" evidence="2">
    <location>
        <begin position="1"/>
        <end position="24"/>
    </location>
</feature>
<evidence type="ECO:0000256" key="2">
    <source>
        <dbReference type="SAM" id="MobiDB-lite"/>
    </source>
</evidence>
<feature type="compositionally biased region" description="Basic residues" evidence="2">
    <location>
        <begin position="1"/>
        <end position="12"/>
    </location>
</feature>
<dbReference type="Gene3D" id="3.30.930.30">
    <property type="match status" value="1"/>
</dbReference>
<evidence type="ECO:0000256" key="1">
    <source>
        <dbReference type="SAM" id="Coils"/>
    </source>
</evidence>
<proteinExistence type="predicted"/>
<feature type="region of interest" description="Disordered" evidence="2">
    <location>
        <begin position="440"/>
        <end position="460"/>
    </location>
</feature>
<sequence>MKLTKHNGRAGKHGVYNPKHNDRSFDVSHSEHIDGERAERNVYWDCYNGYRRLAEKNSDEIEMASTFEEVEQLYYHNRYMDYTVGQNARNEKNRHTERNRTTDEILKNKKTCPEESLLQIGMKEEHVPAETLLIIATEFFAEFEERFGSHVHILDWALHIDESTPHIHERHVFDCENQYGELCPQQEKALETLGFELPEPDKKSSRYNNRKMTFDAACRTMLFDICKKHGLHLEEEPEYGGRKYLEKQDFILSKQKEEMAKQYSQIRSQETFLQSQKKSIQSQSEMMYQQRKALQSQQSRIEKQDAVIQEKEGKLEELTLKLGDVESLIDDVSEIAYDKAVEVVSDTVRVETHRQDIKMVEQSKAWVLSPERKASQKEKDYAAARLDGVVTKITKAMQTAMTAIKATLMKPEVRKANTEQIKEKARTSILDKLHKNQADIARREAERKNTLPHRKQDMEL</sequence>
<protein>
    <submittedName>
        <fullName evidence="3">Serine/arginine repetitive matrix protein 2</fullName>
    </submittedName>
</protein>
<accession>A0A4R4FHA0</accession>
<evidence type="ECO:0000313" key="3">
    <source>
        <dbReference type="EMBL" id="TDA22176.1"/>
    </source>
</evidence>
<feature type="coiled-coil region" evidence="1">
    <location>
        <begin position="301"/>
        <end position="328"/>
    </location>
</feature>
<keyword evidence="1" id="KW-0175">Coiled coil</keyword>
<dbReference type="AlphaFoldDB" id="A0A4R4FHA0"/>
<organism evidence="3 4">
    <name type="scientific">Extibacter muris</name>
    <dbReference type="NCBI Taxonomy" id="1796622"/>
    <lineage>
        <taxon>Bacteria</taxon>
        <taxon>Bacillati</taxon>
        <taxon>Bacillota</taxon>
        <taxon>Clostridia</taxon>
        <taxon>Lachnospirales</taxon>
        <taxon>Lachnospiraceae</taxon>
        <taxon>Extibacter</taxon>
    </lineage>
</organism>
<dbReference type="RefSeq" id="WP_132276974.1">
    <property type="nucleotide sequence ID" value="NZ_JAOBST010000010.1"/>
</dbReference>
<gene>
    <name evidence="3" type="ORF">E1963_08085</name>
</gene>
<keyword evidence="4" id="KW-1185">Reference proteome</keyword>